<keyword evidence="3" id="KW-1185">Reference proteome</keyword>
<sequence length="143" mass="15579">MRLIFPLLFCANATWADCGASAELFMSCDFGNGKTITVCTDGNIVDYSFGVSGQSPELAISLAYQEGAEKVPWTGVGRSIWEAIRLTNNDVTYEVYAGFDRFLAADDTKTLAEVFFGGIVVEDFDGTELAHLRCDPATVNYGY</sequence>
<feature type="chain" id="PRO_5012328319" evidence="1">
    <location>
        <begin position="17"/>
        <end position="143"/>
    </location>
</feature>
<protein>
    <submittedName>
        <fullName evidence="2">Uncharacterized protein</fullName>
    </submittedName>
</protein>
<organism evidence="2 3">
    <name type="scientific">Pseudooctadecabacter jejudonensis</name>
    <dbReference type="NCBI Taxonomy" id="1391910"/>
    <lineage>
        <taxon>Bacteria</taxon>
        <taxon>Pseudomonadati</taxon>
        <taxon>Pseudomonadota</taxon>
        <taxon>Alphaproteobacteria</taxon>
        <taxon>Rhodobacterales</taxon>
        <taxon>Paracoccaceae</taxon>
        <taxon>Pseudooctadecabacter</taxon>
    </lineage>
</organism>
<feature type="signal peptide" evidence="1">
    <location>
        <begin position="1"/>
        <end position="16"/>
    </location>
</feature>
<dbReference type="OrthoDB" id="7426224at2"/>
<dbReference type="EMBL" id="FWFT01000001">
    <property type="protein sequence ID" value="SLN22581.1"/>
    <property type="molecule type" value="Genomic_DNA"/>
</dbReference>
<evidence type="ECO:0000313" key="2">
    <source>
        <dbReference type="EMBL" id="SLN22581.1"/>
    </source>
</evidence>
<dbReference type="Proteomes" id="UP000193623">
    <property type="component" value="Unassembled WGS sequence"/>
</dbReference>
<keyword evidence="1" id="KW-0732">Signal</keyword>
<evidence type="ECO:0000313" key="3">
    <source>
        <dbReference type="Proteomes" id="UP000193623"/>
    </source>
</evidence>
<proteinExistence type="predicted"/>
<reference evidence="2 3" key="1">
    <citation type="submission" date="2017-03" db="EMBL/GenBank/DDBJ databases">
        <authorList>
            <person name="Afonso C.L."/>
            <person name="Miller P.J."/>
            <person name="Scott M.A."/>
            <person name="Spackman E."/>
            <person name="Goraichik I."/>
            <person name="Dimitrov K.M."/>
            <person name="Suarez D.L."/>
            <person name="Swayne D.E."/>
        </authorList>
    </citation>
    <scope>NUCLEOTIDE SEQUENCE [LARGE SCALE GENOMIC DNA]</scope>
    <source>
        <strain evidence="2 3">CECT 8397</strain>
    </source>
</reference>
<gene>
    <name evidence="2" type="ORF">PSJ8397_00923</name>
</gene>
<dbReference type="RefSeq" id="WP_085863325.1">
    <property type="nucleotide sequence ID" value="NZ_FWFT01000001.1"/>
</dbReference>
<dbReference type="AlphaFoldDB" id="A0A1Y5RPT4"/>
<accession>A0A1Y5RPT4</accession>
<evidence type="ECO:0000256" key="1">
    <source>
        <dbReference type="SAM" id="SignalP"/>
    </source>
</evidence>
<name>A0A1Y5RPT4_9RHOB</name>